<comment type="similarity">
    <text evidence="11 12">Belongs to the TonB-dependent receptor family.</text>
</comment>
<dbReference type="Gene3D" id="2.40.170.20">
    <property type="entry name" value="TonB-dependent receptor, beta-barrel domain"/>
    <property type="match status" value="1"/>
</dbReference>
<evidence type="ECO:0000259" key="15">
    <source>
        <dbReference type="Pfam" id="PF07715"/>
    </source>
</evidence>
<dbReference type="Proteomes" id="UP001500738">
    <property type="component" value="Unassembled WGS sequence"/>
</dbReference>
<dbReference type="CDD" id="cd01347">
    <property type="entry name" value="ligand_gated_channel"/>
    <property type="match status" value="1"/>
</dbReference>
<keyword evidence="9 11" id="KW-0472">Membrane</keyword>
<keyword evidence="7" id="KW-0406">Ion transport</keyword>
<name>A0ABP3XMV3_9SPHN</name>
<evidence type="ECO:0000256" key="4">
    <source>
        <dbReference type="ARBA" id="ARBA00022496"/>
    </source>
</evidence>
<evidence type="ECO:0000256" key="5">
    <source>
        <dbReference type="ARBA" id="ARBA00022692"/>
    </source>
</evidence>
<evidence type="ECO:0000256" key="8">
    <source>
        <dbReference type="ARBA" id="ARBA00023077"/>
    </source>
</evidence>
<evidence type="ECO:0000313" key="17">
    <source>
        <dbReference type="Proteomes" id="UP001500738"/>
    </source>
</evidence>
<feature type="signal peptide" evidence="13">
    <location>
        <begin position="1"/>
        <end position="25"/>
    </location>
</feature>
<keyword evidence="3 11" id="KW-1134">Transmembrane beta strand</keyword>
<evidence type="ECO:0000259" key="14">
    <source>
        <dbReference type="Pfam" id="PF00593"/>
    </source>
</evidence>
<accession>A0ABP3XMV3</accession>
<protein>
    <submittedName>
        <fullName evidence="16">TonB-dependent receptor</fullName>
    </submittedName>
</protein>
<dbReference type="PROSITE" id="PS52016">
    <property type="entry name" value="TONB_DEPENDENT_REC_3"/>
    <property type="match status" value="1"/>
</dbReference>
<dbReference type="Pfam" id="PF00593">
    <property type="entry name" value="TonB_dep_Rec_b-barrel"/>
    <property type="match status" value="1"/>
</dbReference>
<keyword evidence="10 11" id="KW-0998">Cell outer membrane</keyword>
<keyword evidence="17" id="KW-1185">Reference proteome</keyword>
<keyword evidence="6" id="KW-0408">Iron</keyword>
<comment type="subcellular location">
    <subcellularLocation>
        <location evidence="1 11">Cell outer membrane</location>
        <topology evidence="1 11">Multi-pass membrane protein</topology>
    </subcellularLocation>
</comment>
<evidence type="ECO:0000256" key="1">
    <source>
        <dbReference type="ARBA" id="ARBA00004571"/>
    </source>
</evidence>
<keyword evidence="8 12" id="KW-0798">TonB box</keyword>
<comment type="caution">
    <text evidence="16">The sequence shown here is derived from an EMBL/GenBank/DDBJ whole genome shotgun (WGS) entry which is preliminary data.</text>
</comment>
<evidence type="ECO:0000256" key="9">
    <source>
        <dbReference type="ARBA" id="ARBA00023136"/>
    </source>
</evidence>
<gene>
    <name evidence="16" type="ORF">GCM10009115_32430</name>
</gene>
<dbReference type="InterPro" id="IPR000531">
    <property type="entry name" value="Beta-barrel_TonB"/>
</dbReference>
<feature type="domain" description="TonB-dependent receptor-like beta-barrel" evidence="14">
    <location>
        <begin position="254"/>
        <end position="712"/>
    </location>
</feature>
<evidence type="ECO:0000313" key="16">
    <source>
        <dbReference type="EMBL" id="GAA0866869.1"/>
    </source>
</evidence>
<dbReference type="EMBL" id="BAAAFE010000010">
    <property type="protein sequence ID" value="GAA0866869.1"/>
    <property type="molecule type" value="Genomic_DNA"/>
</dbReference>
<feature type="chain" id="PRO_5047202711" evidence="13">
    <location>
        <begin position="26"/>
        <end position="747"/>
    </location>
</feature>
<evidence type="ECO:0000256" key="6">
    <source>
        <dbReference type="ARBA" id="ARBA00023004"/>
    </source>
</evidence>
<evidence type="ECO:0000256" key="10">
    <source>
        <dbReference type="ARBA" id="ARBA00023237"/>
    </source>
</evidence>
<organism evidence="16 17">
    <name type="scientific">Sphingopyxis soli</name>
    <dbReference type="NCBI Taxonomy" id="592051"/>
    <lineage>
        <taxon>Bacteria</taxon>
        <taxon>Pseudomonadati</taxon>
        <taxon>Pseudomonadota</taxon>
        <taxon>Alphaproteobacteria</taxon>
        <taxon>Sphingomonadales</taxon>
        <taxon>Sphingomonadaceae</taxon>
        <taxon>Sphingopyxis</taxon>
    </lineage>
</organism>
<dbReference type="PANTHER" id="PTHR32552:SF81">
    <property type="entry name" value="TONB-DEPENDENT OUTER MEMBRANE RECEPTOR"/>
    <property type="match status" value="1"/>
</dbReference>
<proteinExistence type="inferred from homology"/>
<keyword evidence="5 11" id="KW-0812">Transmembrane</keyword>
<keyword evidence="13" id="KW-0732">Signal</keyword>
<dbReference type="Pfam" id="PF07715">
    <property type="entry name" value="Plug"/>
    <property type="match status" value="1"/>
</dbReference>
<evidence type="ECO:0000256" key="13">
    <source>
        <dbReference type="SAM" id="SignalP"/>
    </source>
</evidence>
<evidence type="ECO:0000256" key="11">
    <source>
        <dbReference type="PROSITE-ProRule" id="PRU01360"/>
    </source>
</evidence>
<keyword evidence="16" id="KW-0675">Receptor</keyword>
<sequence length="747" mass="82348">MKPTARNILLASSAYLMTAAVPAAAQEAAGYEPVADENADASPGIEDIIVTARRREESLQSAPITVTAFSGDQLEERGITDFTRLAQATPGINFDAFPKAAPRPFFRGVGSSNQGAGGDPSSVAFLDGVYLGRAAMLGIDFYDMERVEVLKGPQGTLWGKNVVAGSVNFVTAKPVDYAEANAQLTFGEYGQMNGNLMLNAPVTEGIAARLTLGAVTNDGFRKTFDGRALDDENKLSARLHLRADIGPDTWLLLTGDVANQDLSDSSRFNVLLNPFTPGKGYADYANPRRANPDRLGFTKSRTGGVRAELSTDALGFANWTTVASWRTLDYEFSSDLDGTDAATNAAIGLPVSGLQTLAKERADSYSAETRLSSLSDGPLSWVAGLFYNRDQIYRERETQQSATPTTINRFFGHSTNDSYAIFGEAQYKFDFGLRFFAGGRYTKEHKEYRARRLQGALAAPTTTYDTETTPGVFDKGVFTYRVGADYRLSNNVFAFATVSTGFKSGAFQEQPGSATLARTPTDPERLTNYEVGVKTDWFDRSLRANISAFWMDYRDFQTIKVVPDLTQGPTGTRVTFDSADATIKGVESEFIIAPVSWFDATVRYTYLHPYFSRFIQTAGFDASGNPTFVNGAGNRMSRTPKHAVNATLGLQSSHDASWGWLRAEVVMDYQSDAFENNINDYKEYRKPRTLWDASITYNFDDRYSVQLWGHNLTDKVYRIWQTNGGFYQYVQYGAPRQLGATLRAKFR</sequence>
<dbReference type="PANTHER" id="PTHR32552">
    <property type="entry name" value="FERRICHROME IRON RECEPTOR-RELATED"/>
    <property type="match status" value="1"/>
</dbReference>
<reference evidence="17" key="1">
    <citation type="journal article" date="2019" name="Int. J. Syst. Evol. Microbiol.">
        <title>The Global Catalogue of Microorganisms (GCM) 10K type strain sequencing project: providing services to taxonomists for standard genome sequencing and annotation.</title>
        <authorList>
            <consortium name="The Broad Institute Genomics Platform"/>
            <consortium name="The Broad Institute Genome Sequencing Center for Infectious Disease"/>
            <person name="Wu L."/>
            <person name="Ma J."/>
        </authorList>
    </citation>
    <scope>NUCLEOTIDE SEQUENCE [LARGE SCALE GENOMIC DNA]</scope>
    <source>
        <strain evidence="17">JCM 15910</strain>
    </source>
</reference>
<evidence type="ECO:0000256" key="7">
    <source>
        <dbReference type="ARBA" id="ARBA00023065"/>
    </source>
</evidence>
<evidence type="ECO:0000256" key="2">
    <source>
        <dbReference type="ARBA" id="ARBA00022448"/>
    </source>
</evidence>
<feature type="domain" description="TonB-dependent receptor plug" evidence="15">
    <location>
        <begin position="59"/>
        <end position="165"/>
    </location>
</feature>
<dbReference type="RefSeq" id="WP_215350754.1">
    <property type="nucleotide sequence ID" value="NZ_BAAAFE010000010.1"/>
</dbReference>
<dbReference type="InterPro" id="IPR036942">
    <property type="entry name" value="Beta-barrel_TonB_sf"/>
</dbReference>
<keyword evidence="4" id="KW-0410">Iron transport</keyword>
<dbReference type="InterPro" id="IPR039426">
    <property type="entry name" value="TonB-dep_rcpt-like"/>
</dbReference>
<evidence type="ECO:0000256" key="12">
    <source>
        <dbReference type="RuleBase" id="RU003357"/>
    </source>
</evidence>
<keyword evidence="2 11" id="KW-0813">Transport</keyword>
<evidence type="ECO:0000256" key="3">
    <source>
        <dbReference type="ARBA" id="ARBA00022452"/>
    </source>
</evidence>
<dbReference type="InterPro" id="IPR012910">
    <property type="entry name" value="Plug_dom"/>
</dbReference>
<dbReference type="SUPFAM" id="SSF56935">
    <property type="entry name" value="Porins"/>
    <property type="match status" value="1"/>
</dbReference>